<dbReference type="AlphaFoldDB" id="A0A2Z2HJ03"/>
<dbReference type="GO" id="GO:0006302">
    <property type="term" value="P:double-strand break repair"/>
    <property type="evidence" value="ECO:0007669"/>
    <property type="project" value="InterPro"/>
</dbReference>
<dbReference type="Pfam" id="PF13476">
    <property type="entry name" value="AAA_23"/>
    <property type="match status" value="1"/>
</dbReference>
<dbReference type="InterPro" id="IPR038729">
    <property type="entry name" value="Rad50/SbcC_AAA"/>
</dbReference>
<dbReference type="InterPro" id="IPR027417">
    <property type="entry name" value="P-loop_NTPase"/>
</dbReference>
<keyword evidence="5" id="KW-1185">Reference proteome</keyword>
<dbReference type="KEGG" id="nct:NMSP_0430"/>
<keyword evidence="1 2" id="KW-0175">Coiled coil</keyword>
<feature type="domain" description="Rad50/SbcC-type AAA" evidence="3">
    <location>
        <begin position="5"/>
        <end position="238"/>
    </location>
</feature>
<sequence length="970" mass="111192">MITSIELGDFLSHEKTTIDLEEGVTIFVGKNGAGKSSIIDAITFSLFGKHTRKSNKGLIRRGNNQGFAKIKFSIKDKQYEAERKIDSKGSLSAALFEITDNNRVQIAAGERKQFGESMTGQVEKVIGMSFEKLKIASIVQQGELNSIINAKPKEFKELLSAIIGIDKLDIASESMIKITKQFREKNRTESGYDVSQIDILKNMKQENQNKLDNAVEEKIGLELQKNKIKEEISKLEEEEKVERERKIKINQLKDKTSDLEDYVDKEIKKINDEIGRNKEIIRNCEGCFEKKKQKPDFEEELKRATKEEQDTLEKIQEIKDQITSLEAEQGGKKDKINQLKDKTSDLEDYVDKEIKKINDEIGRNKEIIRNCEGCFEKKKQKPDFEEELKRATKEEQDTLEKIQEIKDQITSLEAEQGGKKDKINQLKDKTSDLEDYVDKEIKKINDEIGRNKEIIRNCEGCFEKKKQKPDFEEELKRATKEEQDTLEKIQEIKDQITSLKEQEKLAKKLQLKDNKCPVCNSADVELNPLFQNEHLKEELIKLNVSIKSKEEELETERKDIIEFTKELDKVRDAETILDTHKIETEEQLVAIQSGIDAQVKKLQLADSENLEEMSQIDEHAKKMFNSISKLESETKGFDESKFEEKIEELNISIKSKEEELETERKDIIEFTKELDKVRDAETILDTHKIETEEQLVAIQSGIDAQVKKLQLADSENLEEMSQIDEHAKKMFNSISKLESETKGFDESKFEEKIEELTKKRNDKTNNDENWGIVDNQVKVAEKTIAEIKESIRELEKVRDYISKLDNIQKNVFSRDGSVATSLRSWALNSISIKASEYLSVLNTKIQRIALSEKARDVSIACHSKTEVLELESLSGGEKVSVALALRLGMANLLGSSNLNLMILDEPTTHLDAERKKSLVEVLAQLSGIGKSQTAMQFLIITHDAEIFENEYVGQIYEFKSTEEGSKVKSL</sequence>
<dbReference type="EMBL" id="CP021324">
    <property type="protein sequence ID" value="ARS64053.1"/>
    <property type="molecule type" value="Genomic_DNA"/>
</dbReference>
<evidence type="ECO:0000313" key="5">
    <source>
        <dbReference type="Proteomes" id="UP000249949"/>
    </source>
</evidence>
<protein>
    <submittedName>
        <fullName evidence="4">DNA double-strand break repair Rad50 ATPase</fullName>
    </submittedName>
</protein>
<proteinExistence type="predicted"/>
<dbReference type="Gene3D" id="3.40.50.300">
    <property type="entry name" value="P-loop containing nucleotide triphosphate hydrolases"/>
    <property type="match status" value="2"/>
</dbReference>
<feature type="coiled-coil region" evidence="2">
    <location>
        <begin position="746"/>
        <end position="797"/>
    </location>
</feature>
<feature type="coiled-coil region" evidence="2">
    <location>
        <begin position="639"/>
        <end position="680"/>
    </location>
</feature>
<evidence type="ECO:0000256" key="1">
    <source>
        <dbReference type="ARBA" id="ARBA00023054"/>
    </source>
</evidence>
<dbReference type="PANTHER" id="PTHR32114:SF2">
    <property type="entry name" value="ABC TRANSPORTER ABCH.3"/>
    <property type="match status" value="1"/>
</dbReference>
<evidence type="ECO:0000259" key="3">
    <source>
        <dbReference type="Pfam" id="PF13476"/>
    </source>
</evidence>
<dbReference type="OrthoDB" id="25344at2157"/>
<feature type="coiled-coil region" evidence="2">
    <location>
        <begin position="385"/>
        <end position="429"/>
    </location>
</feature>
<evidence type="ECO:0000313" key="4">
    <source>
        <dbReference type="EMBL" id="ARS64053.1"/>
    </source>
</evidence>
<feature type="coiled-coil region" evidence="2">
    <location>
        <begin position="298"/>
        <end position="342"/>
    </location>
</feature>
<name>A0A2Z2HJ03_9ARCH</name>
<feature type="coiled-coil region" evidence="2">
    <location>
        <begin position="197"/>
        <end position="255"/>
    </location>
</feature>
<feature type="coiled-coil region" evidence="2">
    <location>
        <begin position="472"/>
        <end position="573"/>
    </location>
</feature>
<organism evidence="4 5">
    <name type="scientific">Candidatus Nitrosomarinus catalinensis</name>
    <dbReference type="NCBI Taxonomy" id="1898749"/>
    <lineage>
        <taxon>Archaea</taxon>
        <taxon>Nitrososphaerota</taxon>
        <taxon>Nitrososphaeria</taxon>
        <taxon>Nitrosopumilales</taxon>
        <taxon>Nitrosopumilaceae</taxon>
        <taxon>Candidatus Nitrosomarinus</taxon>
    </lineage>
</organism>
<dbReference type="RefSeq" id="WP_086907236.1">
    <property type="nucleotide sequence ID" value="NZ_CP021324.1"/>
</dbReference>
<dbReference type="GO" id="GO:0016887">
    <property type="term" value="F:ATP hydrolysis activity"/>
    <property type="evidence" value="ECO:0007669"/>
    <property type="project" value="InterPro"/>
</dbReference>
<gene>
    <name evidence="4" type="ORF">NMSP_0430</name>
</gene>
<dbReference type="SUPFAM" id="SSF52540">
    <property type="entry name" value="P-loop containing nucleoside triphosphate hydrolases"/>
    <property type="match status" value="1"/>
</dbReference>
<dbReference type="PANTHER" id="PTHR32114">
    <property type="entry name" value="ABC TRANSPORTER ABCH.3"/>
    <property type="match status" value="1"/>
</dbReference>
<evidence type="ECO:0000256" key="2">
    <source>
        <dbReference type="SAM" id="Coils"/>
    </source>
</evidence>
<dbReference type="Proteomes" id="UP000249949">
    <property type="component" value="Chromosome"/>
</dbReference>
<dbReference type="GeneID" id="32900927"/>
<reference evidence="4 5" key="1">
    <citation type="journal article" date="2017" name="Environ. Microbiol.">
        <title>Genome and epigenome of a novel marine Thaumarchaeota strain suggest viral infection, phosphorothioation DNA modification and multiple restriction systems.</title>
        <authorList>
            <person name="Ahlgren N.A."/>
            <person name="Chen Y."/>
            <person name="Needham D.M."/>
            <person name="Parada A.E."/>
            <person name="Sachdeva R."/>
            <person name="Trinh V."/>
            <person name="Chen T."/>
            <person name="Fuhrman J.A."/>
        </authorList>
    </citation>
    <scope>NUCLEOTIDE SEQUENCE [LARGE SCALE GENOMIC DNA]</scope>
    <source>
        <strain evidence="4 5">SPOT01</strain>
    </source>
</reference>
<accession>A0A2Z2HJ03</accession>